<reference evidence="2 3" key="1">
    <citation type="submission" date="2020-08" db="EMBL/GenBank/DDBJ databases">
        <title>Genomic Encyclopedia of Type Strains, Phase IV (KMG-IV): sequencing the most valuable type-strain genomes for metagenomic binning, comparative biology and taxonomic classification.</title>
        <authorList>
            <person name="Goeker M."/>
        </authorList>
    </citation>
    <scope>NUCLEOTIDE SEQUENCE [LARGE SCALE GENOMIC DNA]</scope>
    <source>
        <strain evidence="2 3">DSM 105074</strain>
    </source>
</reference>
<evidence type="ECO:0000256" key="1">
    <source>
        <dbReference type="SAM" id="SignalP"/>
    </source>
</evidence>
<gene>
    <name evidence="2" type="ORF">HNQ92_000762</name>
</gene>
<dbReference type="Gene3D" id="3.40.50.1110">
    <property type="entry name" value="SGNH hydrolase"/>
    <property type="match status" value="1"/>
</dbReference>
<dbReference type="GO" id="GO:0016788">
    <property type="term" value="F:hydrolase activity, acting on ester bonds"/>
    <property type="evidence" value="ECO:0007669"/>
    <property type="project" value="UniProtKB-ARBA"/>
</dbReference>
<keyword evidence="1" id="KW-0732">Signal</keyword>
<dbReference type="PROSITE" id="PS51257">
    <property type="entry name" value="PROKAR_LIPOPROTEIN"/>
    <property type="match status" value="1"/>
</dbReference>
<feature type="signal peptide" evidence="1">
    <location>
        <begin position="1"/>
        <end position="21"/>
    </location>
</feature>
<feature type="chain" id="PRO_5032347014" description="SGNH/GDSL hydrolase family protein" evidence="1">
    <location>
        <begin position="22"/>
        <end position="465"/>
    </location>
</feature>
<dbReference type="Proteomes" id="UP000557307">
    <property type="component" value="Unassembled WGS sequence"/>
</dbReference>
<dbReference type="SUPFAM" id="SSF52266">
    <property type="entry name" value="SGNH hydrolase"/>
    <property type="match status" value="1"/>
</dbReference>
<name>A0A840THA6_9BACT</name>
<organism evidence="2 3">
    <name type="scientific">Rhabdobacter roseus</name>
    <dbReference type="NCBI Taxonomy" id="1655419"/>
    <lineage>
        <taxon>Bacteria</taxon>
        <taxon>Pseudomonadati</taxon>
        <taxon>Bacteroidota</taxon>
        <taxon>Cytophagia</taxon>
        <taxon>Cytophagales</taxon>
        <taxon>Cytophagaceae</taxon>
        <taxon>Rhabdobacter</taxon>
    </lineage>
</organism>
<evidence type="ECO:0000313" key="2">
    <source>
        <dbReference type="EMBL" id="MBB5282641.1"/>
    </source>
</evidence>
<evidence type="ECO:0008006" key="4">
    <source>
        <dbReference type="Google" id="ProtNLM"/>
    </source>
</evidence>
<dbReference type="RefSeq" id="WP_184171122.1">
    <property type="nucleotide sequence ID" value="NZ_JACHGF010000001.1"/>
</dbReference>
<comment type="caution">
    <text evidence="2">The sequence shown here is derived from an EMBL/GenBank/DDBJ whole genome shotgun (WGS) entry which is preliminary data.</text>
</comment>
<accession>A0A840THA6</accession>
<evidence type="ECO:0000313" key="3">
    <source>
        <dbReference type="Proteomes" id="UP000557307"/>
    </source>
</evidence>
<dbReference type="InterPro" id="IPR036514">
    <property type="entry name" value="SGNH_hydro_sf"/>
</dbReference>
<proteinExistence type="predicted"/>
<protein>
    <recommendedName>
        <fullName evidence="4">SGNH/GDSL hydrolase family protein</fullName>
    </recommendedName>
</protein>
<dbReference type="EMBL" id="JACHGF010000001">
    <property type="protein sequence ID" value="MBB5282641.1"/>
    <property type="molecule type" value="Genomic_DNA"/>
</dbReference>
<dbReference type="AlphaFoldDB" id="A0A840THA6"/>
<keyword evidence="3" id="KW-1185">Reference proteome</keyword>
<sequence length="465" mass="52515">MKTWYRLLPFVLLLIVSGSCTQDTLTTEPPTPRYLPSLHPVSHYPELIEGYTTYTSPLRPQTWLSRQVSIPDYGTMVPAGQSVRMVAFGGGLTAGVMNGGLYREGQQLAYPNLVAHQLGLTDFHSPLFAEHEANGTGFLLPSRTHQGEFPRWQRVSNQLAAEAPGSPASISPYAGEVRNYAVPSGQPETPLSKSWDHGHYSFQPYLWRIIPREVNATQSPLEYAQQHTPYNFVLYEDYFDNWIRGMLRIPNFNMWDFYGITLSLGQQAIFRDSNIDNLFYEGAKGVLFTIPRYQDLAYMQWYSLEKGNQQVQEFVRKYRSTDHNDPSRPTYFLATTDVDRLFRGLSATLPDSAVITSFEETLSDPEWEYGHNKRIRAVAAQRNLALVDLSAIYAQIRQGIYVTDDGLKIDGSPRGNFFSSDGIYPSPIGHAVIANEVIKAINRTYQAKIPLIHVGEFANAINLKP</sequence>